<feature type="domain" description="AB hydrolase-1" evidence="7">
    <location>
        <begin position="189"/>
        <end position="289"/>
    </location>
</feature>
<organism evidence="9 10">
    <name type="scientific">Varroa destructor</name>
    <name type="common">Honeybee mite</name>
    <dbReference type="NCBI Taxonomy" id="109461"/>
    <lineage>
        <taxon>Eukaryota</taxon>
        <taxon>Metazoa</taxon>
        <taxon>Ecdysozoa</taxon>
        <taxon>Arthropoda</taxon>
        <taxon>Chelicerata</taxon>
        <taxon>Arachnida</taxon>
        <taxon>Acari</taxon>
        <taxon>Parasitiformes</taxon>
        <taxon>Mesostigmata</taxon>
        <taxon>Gamasina</taxon>
        <taxon>Dermanyssoidea</taxon>
        <taxon>Varroidae</taxon>
        <taxon>Varroa</taxon>
    </lineage>
</organism>
<keyword evidence="6" id="KW-0325">Glycoprotein</keyword>
<keyword evidence="2" id="KW-0732">Signal</keyword>
<dbReference type="RefSeq" id="XP_022654459.1">
    <property type="nucleotide sequence ID" value="XM_022798724.1"/>
</dbReference>
<dbReference type="GO" id="GO:0016787">
    <property type="term" value="F:hydrolase activity"/>
    <property type="evidence" value="ECO:0007669"/>
    <property type="project" value="UniProtKB-KW"/>
</dbReference>
<proteinExistence type="inferred from homology"/>
<keyword evidence="10" id="KW-1185">Reference proteome</keyword>
<evidence type="ECO:0000256" key="6">
    <source>
        <dbReference type="ARBA" id="ARBA00023180"/>
    </source>
</evidence>
<evidence type="ECO:0000313" key="9">
    <source>
        <dbReference type="EnsemblMetazoa" id="XP_022654459"/>
    </source>
</evidence>
<evidence type="ECO:0000256" key="3">
    <source>
        <dbReference type="ARBA" id="ARBA00022801"/>
    </source>
</evidence>
<dbReference type="InterPro" id="IPR006693">
    <property type="entry name" value="AB_hydrolase_lipase"/>
</dbReference>
<evidence type="ECO:0008006" key="11">
    <source>
        <dbReference type="Google" id="ProtNLM"/>
    </source>
</evidence>
<reference evidence="9" key="1">
    <citation type="submission" date="2021-01" db="UniProtKB">
        <authorList>
            <consortium name="EnsemblMetazoa"/>
        </authorList>
    </citation>
    <scope>IDENTIFICATION</scope>
</reference>
<sequence length="514" mass="58337">MRIDSERLTDARRRTNRRTRCLAMRVLGNSHDLLITTILRLRYQDGKEPRDSKYQDTLISKLSISRLLGPRSPTRVLSRSTLVLTVLSGVLLFDLFTGGPCVRLLIPLVDYALPVLNEPDFGRSVEELVRSRGFEFETHEVTTKDGYIIEMHRVYHKKFSNSVRPALMLGLPLFCTSAITVVDYRNNTAAYLFADAGYDVWLMNVRGNRFGRRHVFLDPVKDKLAFYDFTHLDIAEFDFPMQIDYVIQYTGQTKVYLTGVSQGAAAAFALLSKRPEYNSKVHAIASYGGFRSLCFSSNVGVVVFSKLAWPLSDLLLNIEYLAALFLSFSPVGRLCARAGNFCGTLMTYVGFKSDHYFNVSRFALYLEHVPAGTSLKTFVYYAQTRQTGCDGSVRDYDYDQGALTSLLISLGWKESMNVKKYGTPEPPLLDAKNIQVPIKIYYSDGDDFVPFKEVQRMAKDIGIPSSNLHRIADDRFSHVNFVFNKDRKDFIVHAIDFFQGGNASWPEDLEKLRA</sequence>
<evidence type="ECO:0000259" key="7">
    <source>
        <dbReference type="Pfam" id="PF00561"/>
    </source>
</evidence>
<dbReference type="GO" id="GO:0016042">
    <property type="term" value="P:lipid catabolic process"/>
    <property type="evidence" value="ECO:0007669"/>
    <property type="project" value="UniProtKB-KW"/>
</dbReference>
<dbReference type="Pfam" id="PF04083">
    <property type="entry name" value="Abhydro_lipase"/>
    <property type="match status" value="1"/>
</dbReference>
<dbReference type="Pfam" id="PF00561">
    <property type="entry name" value="Abhydrolase_1"/>
    <property type="match status" value="1"/>
</dbReference>
<dbReference type="InParanoid" id="A0A7M7JRD0"/>
<keyword evidence="4" id="KW-0442">Lipid degradation</keyword>
<dbReference type="OrthoDB" id="9974421at2759"/>
<comment type="similarity">
    <text evidence="1">Belongs to the AB hydrolase superfamily. Lipase family.</text>
</comment>
<dbReference type="GeneID" id="111247606"/>
<dbReference type="EnsemblMetazoa" id="XM_022798724">
    <property type="protein sequence ID" value="XP_022654459"/>
    <property type="gene ID" value="LOC111247606"/>
</dbReference>
<dbReference type="PANTHER" id="PTHR11005">
    <property type="entry name" value="LYSOSOMAL ACID LIPASE-RELATED"/>
    <property type="match status" value="1"/>
</dbReference>
<dbReference type="SUPFAM" id="SSF53474">
    <property type="entry name" value="alpha/beta-Hydrolases"/>
    <property type="match status" value="1"/>
</dbReference>
<name>A0A7M7JRD0_VARDE</name>
<feature type="domain" description="Partial AB-hydrolase lipase" evidence="8">
    <location>
        <begin position="125"/>
        <end position="168"/>
    </location>
</feature>
<accession>A0A7M7JRD0</accession>
<evidence type="ECO:0000259" key="8">
    <source>
        <dbReference type="Pfam" id="PF04083"/>
    </source>
</evidence>
<protein>
    <recommendedName>
        <fullName evidence="11">Triacylglycerol lipase</fullName>
    </recommendedName>
</protein>
<dbReference type="Gene3D" id="3.40.50.1820">
    <property type="entry name" value="alpha/beta hydrolase"/>
    <property type="match status" value="1"/>
</dbReference>
<dbReference type="KEGG" id="vde:111247606"/>
<dbReference type="InterPro" id="IPR029058">
    <property type="entry name" value="AB_hydrolase_fold"/>
</dbReference>
<evidence type="ECO:0000256" key="2">
    <source>
        <dbReference type="ARBA" id="ARBA00022729"/>
    </source>
</evidence>
<keyword evidence="5" id="KW-0443">Lipid metabolism</keyword>
<evidence type="ECO:0000256" key="4">
    <source>
        <dbReference type="ARBA" id="ARBA00022963"/>
    </source>
</evidence>
<dbReference type="Proteomes" id="UP000594260">
    <property type="component" value="Unplaced"/>
</dbReference>
<evidence type="ECO:0000313" key="10">
    <source>
        <dbReference type="Proteomes" id="UP000594260"/>
    </source>
</evidence>
<dbReference type="FunFam" id="3.40.50.1820:FF:000057">
    <property type="entry name" value="Lipase"/>
    <property type="match status" value="1"/>
</dbReference>
<evidence type="ECO:0000256" key="5">
    <source>
        <dbReference type="ARBA" id="ARBA00023098"/>
    </source>
</evidence>
<evidence type="ECO:0000256" key="1">
    <source>
        <dbReference type="ARBA" id="ARBA00010701"/>
    </source>
</evidence>
<dbReference type="InterPro" id="IPR000073">
    <property type="entry name" value="AB_hydrolase_1"/>
</dbReference>
<dbReference type="AlphaFoldDB" id="A0A7M7JRD0"/>
<keyword evidence="3" id="KW-0378">Hydrolase</keyword>